<dbReference type="AlphaFoldDB" id="A0A316ACQ9"/>
<dbReference type="EMBL" id="QGDT01000016">
    <property type="protein sequence ID" value="PWJ54760.1"/>
    <property type="molecule type" value="Genomic_DNA"/>
</dbReference>
<dbReference type="Proteomes" id="UP000245880">
    <property type="component" value="Unassembled WGS sequence"/>
</dbReference>
<dbReference type="PANTHER" id="PTHR43140">
    <property type="entry name" value="TYPE-1 RESTRICTION ENZYME ECOKI SPECIFICITY PROTEIN"/>
    <property type="match status" value="1"/>
</dbReference>
<comment type="similarity">
    <text evidence="1">Belongs to the type-I restriction system S methylase family.</text>
</comment>
<evidence type="ECO:0000259" key="4">
    <source>
        <dbReference type="Pfam" id="PF01420"/>
    </source>
</evidence>
<keyword evidence="6" id="KW-1185">Reference proteome</keyword>
<dbReference type="GO" id="GO:0003677">
    <property type="term" value="F:DNA binding"/>
    <property type="evidence" value="ECO:0007669"/>
    <property type="project" value="UniProtKB-KW"/>
</dbReference>
<dbReference type="Pfam" id="PF01420">
    <property type="entry name" value="Methylase_S"/>
    <property type="match status" value="1"/>
</dbReference>
<evidence type="ECO:0000313" key="5">
    <source>
        <dbReference type="EMBL" id="PWJ54760.1"/>
    </source>
</evidence>
<proteinExistence type="inferred from homology"/>
<protein>
    <submittedName>
        <fullName evidence="5">Type I restriction modification DNA specificity protein</fullName>
    </submittedName>
</protein>
<dbReference type="PANTHER" id="PTHR43140:SF1">
    <property type="entry name" value="TYPE I RESTRICTION ENZYME ECOKI SPECIFICITY SUBUNIT"/>
    <property type="match status" value="1"/>
</dbReference>
<dbReference type="InterPro" id="IPR044946">
    <property type="entry name" value="Restrct_endonuc_typeI_TRD_sf"/>
</dbReference>
<dbReference type="RefSeq" id="WP_109677588.1">
    <property type="nucleotide sequence ID" value="NZ_QGDT01000016.1"/>
</dbReference>
<reference evidence="5 6" key="1">
    <citation type="submission" date="2018-03" db="EMBL/GenBank/DDBJ databases">
        <title>Genomic Encyclopedia of Archaeal and Bacterial Type Strains, Phase II (KMG-II): from individual species to whole genera.</title>
        <authorList>
            <person name="Goeker M."/>
        </authorList>
    </citation>
    <scope>NUCLEOTIDE SEQUENCE [LARGE SCALE GENOMIC DNA]</scope>
    <source>
        <strain evidence="5 6">DSM 100346</strain>
    </source>
</reference>
<dbReference type="Gene3D" id="3.90.220.20">
    <property type="entry name" value="DNA methylase specificity domains"/>
    <property type="match status" value="1"/>
</dbReference>
<sequence>MKTLLKDIATIQTGLFAKTQEVGEIVYLQAKHFDENGNLLSNIYPDIGSIGIAEKHLLQPGDVLFAAKGSKNFAAVYESHHPAAVASTSFFVIKPWASNILPAYLSWLLNNADTQNFIKEHARGTAMQSIRKSVLEEIEVPIPSLEKQHAIIRLVNLADTEKHLRLAILQKRKLLIEHQITNLIK</sequence>
<dbReference type="SUPFAM" id="SSF116734">
    <property type="entry name" value="DNA methylase specificity domain"/>
    <property type="match status" value="1"/>
</dbReference>
<evidence type="ECO:0000313" key="6">
    <source>
        <dbReference type="Proteomes" id="UP000245880"/>
    </source>
</evidence>
<dbReference type="CDD" id="cd16961">
    <property type="entry name" value="RMtype1_S_TRD-CR_like"/>
    <property type="match status" value="1"/>
</dbReference>
<gene>
    <name evidence="5" type="ORF">CLV98_11647</name>
</gene>
<dbReference type="OrthoDB" id="1002506at2"/>
<feature type="domain" description="Type I restriction modification DNA specificity" evidence="4">
    <location>
        <begin position="5"/>
        <end position="153"/>
    </location>
</feature>
<evidence type="ECO:0000256" key="2">
    <source>
        <dbReference type="ARBA" id="ARBA00022747"/>
    </source>
</evidence>
<comment type="caution">
    <text evidence="5">The sequence shown here is derived from an EMBL/GenBank/DDBJ whole genome shotgun (WGS) entry which is preliminary data.</text>
</comment>
<organism evidence="5 6">
    <name type="scientific">Dyadobacter jejuensis</name>
    <dbReference type="NCBI Taxonomy" id="1082580"/>
    <lineage>
        <taxon>Bacteria</taxon>
        <taxon>Pseudomonadati</taxon>
        <taxon>Bacteroidota</taxon>
        <taxon>Cytophagia</taxon>
        <taxon>Cytophagales</taxon>
        <taxon>Spirosomataceae</taxon>
        <taxon>Dyadobacter</taxon>
    </lineage>
</organism>
<evidence type="ECO:0000256" key="3">
    <source>
        <dbReference type="ARBA" id="ARBA00023125"/>
    </source>
</evidence>
<evidence type="ECO:0000256" key="1">
    <source>
        <dbReference type="ARBA" id="ARBA00010923"/>
    </source>
</evidence>
<dbReference type="InterPro" id="IPR051212">
    <property type="entry name" value="Type-I_RE_S_subunit"/>
</dbReference>
<keyword evidence="3" id="KW-0238">DNA-binding</keyword>
<accession>A0A316ACQ9</accession>
<dbReference type="GO" id="GO:0009307">
    <property type="term" value="P:DNA restriction-modification system"/>
    <property type="evidence" value="ECO:0007669"/>
    <property type="project" value="UniProtKB-KW"/>
</dbReference>
<keyword evidence="2" id="KW-0680">Restriction system</keyword>
<dbReference type="InterPro" id="IPR000055">
    <property type="entry name" value="Restrct_endonuc_typeI_TRD"/>
</dbReference>
<name>A0A316ACQ9_9BACT</name>